<dbReference type="Gene3D" id="3.30.200.20">
    <property type="entry name" value="Phosphorylase Kinase, domain 1"/>
    <property type="match status" value="1"/>
</dbReference>
<feature type="domain" description="Protein kinase" evidence="9">
    <location>
        <begin position="36"/>
        <end position="313"/>
    </location>
</feature>
<keyword evidence="7" id="KW-0325">Glycoprotein</keyword>
<evidence type="ECO:0000313" key="10">
    <source>
        <dbReference type="EMBL" id="KAK8478953.1"/>
    </source>
</evidence>
<dbReference type="InterPro" id="IPR000719">
    <property type="entry name" value="Prot_kinase_dom"/>
</dbReference>
<reference evidence="10 11" key="1">
    <citation type="journal article" date="2024" name="G3 (Bethesda)">
        <title>Genome assembly of Hibiscus sabdariffa L. provides insights into metabolisms of medicinal natural products.</title>
        <authorList>
            <person name="Kim T."/>
        </authorList>
    </citation>
    <scope>NUCLEOTIDE SEQUENCE [LARGE SCALE GENOMIC DNA]</scope>
    <source>
        <strain evidence="10">TK-2024</strain>
        <tissue evidence="10">Old leaves</tissue>
    </source>
</reference>
<keyword evidence="2" id="KW-0723">Serine/threonine-protein kinase</keyword>
<evidence type="ECO:0000256" key="2">
    <source>
        <dbReference type="ARBA" id="ARBA00022527"/>
    </source>
</evidence>
<dbReference type="PANTHER" id="PTHR27009">
    <property type="entry name" value="RUST RESISTANCE KINASE LR10-RELATED"/>
    <property type="match status" value="1"/>
</dbReference>
<evidence type="ECO:0000256" key="1">
    <source>
        <dbReference type="ARBA" id="ARBA00004479"/>
    </source>
</evidence>
<keyword evidence="8" id="KW-0175">Coiled coil</keyword>
<keyword evidence="3" id="KW-0812">Transmembrane</keyword>
<gene>
    <name evidence="10" type="ORF">V6N12_007910</name>
</gene>
<comment type="subcellular location">
    <subcellularLocation>
        <location evidence="1">Membrane</location>
        <topology evidence="1">Single-pass type I membrane protein</topology>
    </subcellularLocation>
</comment>
<dbReference type="EMBL" id="JBBPBM010002381">
    <property type="protein sequence ID" value="KAK8478953.1"/>
    <property type="molecule type" value="Genomic_DNA"/>
</dbReference>
<dbReference type="Gene3D" id="1.10.510.10">
    <property type="entry name" value="Transferase(Phosphotransferase) domain 1"/>
    <property type="match status" value="1"/>
</dbReference>
<evidence type="ECO:0000259" key="9">
    <source>
        <dbReference type="PROSITE" id="PS50011"/>
    </source>
</evidence>
<comment type="caution">
    <text evidence="10">The sequence shown here is derived from an EMBL/GenBank/DDBJ whole genome shotgun (WGS) entry which is preliminary data.</text>
</comment>
<dbReference type="SMART" id="SM00220">
    <property type="entry name" value="S_TKc"/>
    <property type="match status" value="1"/>
</dbReference>
<organism evidence="10 11">
    <name type="scientific">Hibiscus sabdariffa</name>
    <name type="common">roselle</name>
    <dbReference type="NCBI Taxonomy" id="183260"/>
    <lineage>
        <taxon>Eukaryota</taxon>
        <taxon>Viridiplantae</taxon>
        <taxon>Streptophyta</taxon>
        <taxon>Embryophyta</taxon>
        <taxon>Tracheophyta</taxon>
        <taxon>Spermatophyta</taxon>
        <taxon>Magnoliopsida</taxon>
        <taxon>eudicotyledons</taxon>
        <taxon>Gunneridae</taxon>
        <taxon>Pentapetalae</taxon>
        <taxon>rosids</taxon>
        <taxon>malvids</taxon>
        <taxon>Malvales</taxon>
        <taxon>Malvaceae</taxon>
        <taxon>Malvoideae</taxon>
        <taxon>Hibiscus</taxon>
    </lineage>
</organism>
<keyword evidence="2" id="KW-0808">Transferase</keyword>
<evidence type="ECO:0000256" key="5">
    <source>
        <dbReference type="ARBA" id="ARBA00022989"/>
    </source>
</evidence>
<protein>
    <recommendedName>
        <fullName evidence="9">Protein kinase domain-containing protein</fullName>
    </recommendedName>
</protein>
<dbReference type="PROSITE" id="PS00108">
    <property type="entry name" value="PROTEIN_KINASE_ST"/>
    <property type="match status" value="1"/>
</dbReference>
<name>A0ABR1ZEY4_9ROSI</name>
<dbReference type="InterPro" id="IPR011009">
    <property type="entry name" value="Kinase-like_dom_sf"/>
</dbReference>
<dbReference type="InterPro" id="IPR008271">
    <property type="entry name" value="Ser/Thr_kinase_AS"/>
</dbReference>
<evidence type="ECO:0000313" key="11">
    <source>
        <dbReference type="Proteomes" id="UP001472677"/>
    </source>
</evidence>
<proteinExistence type="predicted"/>
<dbReference type="Proteomes" id="UP001472677">
    <property type="component" value="Unassembled WGS sequence"/>
</dbReference>
<dbReference type="SUPFAM" id="SSF56112">
    <property type="entry name" value="Protein kinase-like (PK-like)"/>
    <property type="match status" value="1"/>
</dbReference>
<evidence type="ECO:0000256" key="6">
    <source>
        <dbReference type="ARBA" id="ARBA00023136"/>
    </source>
</evidence>
<feature type="coiled-coil region" evidence="8">
    <location>
        <begin position="1"/>
        <end position="30"/>
    </location>
</feature>
<keyword evidence="6" id="KW-0472">Membrane</keyword>
<evidence type="ECO:0000256" key="7">
    <source>
        <dbReference type="ARBA" id="ARBA00023180"/>
    </source>
</evidence>
<evidence type="ECO:0000256" key="4">
    <source>
        <dbReference type="ARBA" id="ARBA00022729"/>
    </source>
</evidence>
<sequence length="313" mass="35691">MAQARLQHEIEEAERQLLKIEYDVQDLQHKAECKIQEAMSKFGQPGRIAYLERQQAPVEAGVDMEMEAVTIKRLIKLLHDEKPARFSSQMLQSFTSNYSTKLVATARMKVSRSSSWLKSTHHRNLVRLYGFCFQAKKKALVYEFMENGSLDKLLFENKHEIEWDKLYEIAVGVARDLHHFTLKEIIHYDIKPANVLLASESDYCPKVVDFGLAKLCNRDTTNITMSRVGGTPGYAAPEIWMPFPVSYKCDVYSFGVMLFEMVGRRRNFVGQGKGQDNGECVQYLPDARPSMRDVVKILEGGAEAATPPNHFST</sequence>
<keyword evidence="4" id="KW-0732">Signal</keyword>
<evidence type="ECO:0000256" key="3">
    <source>
        <dbReference type="ARBA" id="ARBA00022692"/>
    </source>
</evidence>
<dbReference type="InterPro" id="IPR045874">
    <property type="entry name" value="LRK10/LRL21-25-like"/>
</dbReference>
<dbReference type="PROSITE" id="PS50011">
    <property type="entry name" value="PROTEIN_KINASE_DOM"/>
    <property type="match status" value="1"/>
</dbReference>
<keyword evidence="5" id="KW-1133">Transmembrane helix</keyword>
<accession>A0ABR1ZEY4</accession>
<keyword evidence="2" id="KW-0418">Kinase</keyword>
<keyword evidence="11" id="KW-1185">Reference proteome</keyword>
<evidence type="ECO:0000256" key="8">
    <source>
        <dbReference type="SAM" id="Coils"/>
    </source>
</evidence>
<dbReference type="Pfam" id="PF00069">
    <property type="entry name" value="Pkinase"/>
    <property type="match status" value="1"/>
</dbReference>